<accession>A0A8J5XNH6</accession>
<feature type="transmembrane region" description="Helical" evidence="2">
    <location>
        <begin position="495"/>
        <end position="516"/>
    </location>
</feature>
<feature type="compositionally biased region" description="Pro residues" evidence="1">
    <location>
        <begin position="188"/>
        <end position="209"/>
    </location>
</feature>
<keyword evidence="4" id="KW-1185">Reference proteome</keyword>
<gene>
    <name evidence="3" type="ORF">KFE25_012545</name>
</gene>
<sequence length="525" mass="52577">MADPVPKELRRSGQLTAAAVLLASALATLAIVLLHGPSSLGAHAPPGESAGATAAGALGGAHGAPSGTLVHSDAACNGVYLSANAHALAECLELAHAAGCAPYVSHSADFGFCFACTQPQVGGRVAQPGYAIYATGCDAADAGGVGTGAASAQPLSGPAAAAAAAVGAAPVSRAPSAPSAAVRLPAARSPPPPSPSPPPPSPSPPPPPSVALAPFSLAFAGFACGSGTDLVSASAGSAFECQRAVGKSGRDLSRTHHWAFSQQRGLCVACAEAAVRRRVPMAEFDIFEGVAFSPPSPPSPPPNWRPRPPPSPRPPPHPRPPSPPPPPVVSGVVRAGTICGGASSPFGLSGAALEQPHFQRVRTPEECARKMGRSEFDFFAHSASLGWCFGCTRHDLSARTRADTRYAIYQTAAYNPQGGGVNDDPLDAFHLGEGERTDPFLHLSHSHNRGALGLRDLFGLGGGGGGLGAEPAAAALPPVRGPRTPFSRVEGAGDAAAVLAAALGASAGALALAHAWRRRFAAAKS</sequence>
<dbReference type="OrthoDB" id="10620260at2759"/>
<feature type="region of interest" description="Disordered" evidence="1">
    <location>
        <begin position="179"/>
        <end position="209"/>
    </location>
</feature>
<evidence type="ECO:0000313" key="3">
    <source>
        <dbReference type="EMBL" id="KAG8465182.1"/>
    </source>
</evidence>
<evidence type="ECO:0000313" key="4">
    <source>
        <dbReference type="Proteomes" id="UP000751190"/>
    </source>
</evidence>
<dbReference type="PRINTS" id="PR01217">
    <property type="entry name" value="PRICHEXTENSN"/>
</dbReference>
<proteinExistence type="predicted"/>
<feature type="region of interest" description="Disordered" evidence="1">
    <location>
        <begin position="291"/>
        <end position="329"/>
    </location>
</feature>
<keyword evidence="2" id="KW-1133">Transmembrane helix</keyword>
<protein>
    <submittedName>
        <fullName evidence="3">Uncharacterized protein</fullName>
    </submittedName>
</protein>
<dbReference type="AlphaFoldDB" id="A0A8J5XNH6"/>
<keyword evidence="2" id="KW-0472">Membrane</keyword>
<evidence type="ECO:0000256" key="1">
    <source>
        <dbReference type="SAM" id="MobiDB-lite"/>
    </source>
</evidence>
<organism evidence="3 4">
    <name type="scientific">Diacronema lutheri</name>
    <name type="common">Unicellular marine alga</name>
    <name type="synonym">Monochrysis lutheri</name>
    <dbReference type="NCBI Taxonomy" id="2081491"/>
    <lineage>
        <taxon>Eukaryota</taxon>
        <taxon>Haptista</taxon>
        <taxon>Haptophyta</taxon>
        <taxon>Pavlovophyceae</taxon>
        <taxon>Pavlovales</taxon>
        <taxon>Pavlovaceae</taxon>
        <taxon>Diacronema</taxon>
    </lineage>
</organism>
<keyword evidence="2" id="KW-0812">Transmembrane</keyword>
<reference evidence="3" key="1">
    <citation type="submission" date="2021-05" db="EMBL/GenBank/DDBJ databases">
        <title>The genome of the haptophyte Pavlova lutheri (Diacronema luteri, Pavlovales) - a model for lipid biosynthesis in eukaryotic algae.</title>
        <authorList>
            <person name="Hulatt C.J."/>
            <person name="Posewitz M.C."/>
        </authorList>
    </citation>
    <scope>NUCLEOTIDE SEQUENCE</scope>
    <source>
        <strain evidence="3">NIVA-4/92</strain>
    </source>
</reference>
<feature type="compositionally biased region" description="Pro residues" evidence="1">
    <location>
        <begin position="294"/>
        <end position="328"/>
    </location>
</feature>
<evidence type="ECO:0000256" key="2">
    <source>
        <dbReference type="SAM" id="Phobius"/>
    </source>
</evidence>
<dbReference type="EMBL" id="JAGTXO010000011">
    <property type="protein sequence ID" value="KAG8465182.1"/>
    <property type="molecule type" value="Genomic_DNA"/>
</dbReference>
<comment type="caution">
    <text evidence="3">The sequence shown here is derived from an EMBL/GenBank/DDBJ whole genome shotgun (WGS) entry which is preliminary data.</text>
</comment>
<name>A0A8J5XNH6_DIALT</name>
<dbReference type="Proteomes" id="UP000751190">
    <property type="component" value="Unassembled WGS sequence"/>
</dbReference>